<organism evidence="2 3">
    <name type="scientific">Methylobacterium phyllosphaerae</name>
    <dbReference type="NCBI Taxonomy" id="418223"/>
    <lineage>
        <taxon>Bacteria</taxon>
        <taxon>Pseudomonadati</taxon>
        <taxon>Pseudomonadota</taxon>
        <taxon>Alphaproteobacteria</taxon>
        <taxon>Hyphomicrobiales</taxon>
        <taxon>Methylobacteriaceae</taxon>
        <taxon>Methylobacterium</taxon>
    </lineage>
</organism>
<sequence>MEITTVGIDLAKSIFQVHAVDAAGHVVVRKALRRAQVVPFFARLPRCLVGMEACGTAHHWARELMSLGHDVRLMPPAYVKPYVKRGKTDAHDAAAICEAVTRPSMRFVPVKSIEQQAALALHRTRNLLVKQRHAAGEHDPRPAC</sequence>
<proteinExistence type="predicted"/>
<feature type="domain" description="Transposase IS110-like N-terminal" evidence="1">
    <location>
        <begin position="6"/>
        <end position="134"/>
    </location>
</feature>
<evidence type="ECO:0000313" key="2">
    <source>
        <dbReference type="EMBL" id="APT35145.1"/>
    </source>
</evidence>
<evidence type="ECO:0000313" key="3">
    <source>
        <dbReference type="Proteomes" id="UP000185487"/>
    </source>
</evidence>
<keyword evidence="2" id="KW-0614">Plasmid</keyword>
<evidence type="ECO:0000259" key="1">
    <source>
        <dbReference type="Pfam" id="PF01548"/>
    </source>
</evidence>
<geneLocation type="plasmid" evidence="2 3">
    <name>CBMB27-p3</name>
</geneLocation>
<dbReference type="Pfam" id="PF01548">
    <property type="entry name" value="DEDD_Tnp_IS110"/>
    <property type="match status" value="1"/>
</dbReference>
<dbReference type="PANTHER" id="PTHR33055">
    <property type="entry name" value="TRANSPOSASE FOR INSERTION SEQUENCE ELEMENT IS1111A"/>
    <property type="match status" value="1"/>
</dbReference>
<accession>A0ABN4V0G8</accession>
<keyword evidence="3" id="KW-1185">Reference proteome</keyword>
<protein>
    <submittedName>
        <fullName evidence="2">Family 20 transposase</fullName>
    </submittedName>
</protein>
<dbReference type="Proteomes" id="UP000185487">
    <property type="component" value="Plasmid CBMB27-p3"/>
</dbReference>
<reference evidence="2 3" key="1">
    <citation type="submission" date="2016-04" db="EMBL/GenBank/DDBJ databases">
        <title>Complete genome sequencing and analysis of CBMB27, Methylobacterium phyllosphaerae isolated from leaf tissues of rice (Oryza sativa L.).</title>
        <authorList>
            <person name="Lee Y."/>
            <person name="Hwangbo K."/>
            <person name="Chung H."/>
            <person name="Yoo J."/>
            <person name="Kim K.Y."/>
            <person name="Sa T.M."/>
            <person name="Um Y."/>
            <person name="Madhaiyan M."/>
        </authorList>
    </citation>
    <scope>NUCLEOTIDE SEQUENCE [LARGE SCALE GENOMIC DNA]</scope>
    <source>
        <strain evidence="2 3">CBMB27</strain>
        <plasmid evidence="2 3">CBMB27-p3</plasmid>
    </source>
</reference>
<dbReference type="NCBIfam" id="NF033542">
    <property type="entry name" value="transpos_IS110"/>
    <property type="match status" value="1"/>
</dbReference>
<dbReference type="InterPro" id="IPR047650">
    <property type="entry name" value="Transpos_IS110"/>
</dbReference>
<dbReference type="PANTHER" id="PTHR33055:SF3">
    <property type="entry name" value="PUTATIVE TRANSPOSASE FOR IS117-RELATED"/>
    <property type="match status" value="1"/>
</dbReference>
<dbReference type="EMBL" id="CP015370">
    <property type="protein sequence ID" value="APT35145.1"/>
    <property type="molecule type" value="Genomic_DNA"/>
</dbReference>
<dbReference type="InterPro" id="IPR002525">
    <property type="entry name" value="Transp_IS110-like_N"/>
</dbReference>
<gene>
    <name evidence="2" type="ORF">MCBMB27_05854</name>
</gene>
<name>A0ABN4V0G8_9HYPH</name>